<feature type="domain" description="PKS/mFAS DH" evidence="11">
    <location>
        <begin position="885"/>
        <end position="1169"/>
    </location>
</feature>
<dbReference type="CDD" id="cd00833">
    <property type="entry name" value="PKS"/>
    <property type="match status" value="1"/>
</dbReference>
<dbReference type="InterPro" id="IPR032821">
    <property type="entry name" value="PKS_assoc"/>
</dbReference>
<dbReference type="Pfam" id="PF21089">
    <property type="entry name" value="PKS_DH_N"/>
    <property type="match status" value="1"/>
</dbReference>
<dbReference type="InterPro" id="IPR049900">
    <property type="entry name" value="PKS_mFAS_DH"/>
</dbReference>
<keyword evidence="1" id="KW-0596">Phosphopantetheine</keyword>
<dbReference type="SUPFAM" id="SSF55048">
    <property type="entry name" value="Probable ACP-binding domain of malonyl-CoA ACP transacylase"/>
    <property type="match status" value="1"/>
</dbReference>
<dbReference type="InterPro" id="IPR016035">
    <property type="entry name" value="Acyl_Trfase/lysoPLipase"/>
</dbReference>
<dbReference type="SMART" id="SM00823">
    <property type="entry name" value="PKS_PP"/>
    <property type="match status" value="1"/>
</dbReference>
<keyword evidence="13" id="KW-1185">Reference proteome</keyword>
<dbReference type="GO" id="GO:0044550">
    <property type="term" value="P:secondary metabolite biosynthetic process"/>
    <property type="evidence" value="ECO:0007669"/>
    <property type="project" value="TreeGrafter"/>
</dbReference>
<dbReference type="InterPro" id="IPR013217">
    <property type="entry name" value="Methyltransf_12"/>
</dbReference>
<proteinExistence type="predicted"/>
<dbReference type="OrthoDB" id="329835at2759"/>
<dbReference type="InterPro" id="IPR014030">
    <property type="entry name" value="Ketoacyl_synth_N"/>
</dbReference>
<dbReference type="InterPro" id="IPR036291">
    <property type="entry name" value="NAD(P)-bd_dom_sf"/>
</dbReference>
<feature type="region of interest" description="C-terminal hotdog fold" evidence="8">
    <location>
        <begin position="1026"/>
        <end position="1169"/>
    </location>
</feature>
<dbReference type="InterPro" id="IPR049552">
    <property type="entry name" value="PKS_DH_N"/>
</dbReference>
<dbReference type="GO" id="GO:0031177">
    <property type="term" value="F:phosphopantetheine binding"/>
    <property type="evidence" value="ECO:0007669"/>
    <property type="project" value="InterPro"/>
</dbReference>
<reference evidence="12" key="1">
    <citation type="journal article" date="2021" name="Nat. Commun.">
        <title>Genetic determinants of endophytism in the Arabidopsis root mycobiome.</title>
        <authorList>
            <person name="Mesny F."/>
            <person name="Miyauchi S."/>
            <person name="Thiergart T."/>
            <person name="Pickel B."/>
            <person name="Atanasova L."/>
            <person name="Karlsson M."/>
            <person name="Huettel B."/>
            <person name="Barry K.W."/>
            <person name="Haridas S."/>
            <person name="Chen C."/>
            <person name="Bauer D."/>
            <person name="Andreopoulos W."/>
            <person name="Pangilinan J."/>
            <person name="LaButti K."/>
            <person name="Riley R."/>
            <person name="Lipzen A."/>
            <person name="Clum A."/>
            <person name="Drula E."/>
            <person name="Henrissat B."/>
            <person name="Kohler A."/>
            <person name="Grigoriev I.V."/>
            <person name="Martin F.M."/>
            <person name="Hacquard S."/>
        </authorList>
    </citation>
    <scope>NUCLEOTIDE SEQUENCE</scope>
    <source>
        <strain evidence="12">MPI-SDFR-AT-0117</strain>
    </source>
</reference>
<dbReference type="SUPFAM" id="SSF53335">
    <property type="entry name" value="S-adenosyl-L-methionine-dependent methyltransferases"/>
    <property type="match status" value="1"/>
</dbReference>
<evidence type="ECO:0000313" key="13">
    <source>
        <dbReference type="Proteomes" id="UP000770015"/>
    </source>
</evidence>
<dbReference type="InterPro" id="IPR013149">
    <property type="entry name" value="ADH-like_C"/>
</dbReference>
<dbReference type="Pfam" id="PF08240">
    <property type="entry name" value="ADH_N"/>
    <property type="match status" value="1"/>
</dbReference>
<keyword evidence="2" id="KW-0597">Phosphoprotein</keyword>
<dbReference type="Pfam" id="PF16197">
    <property type="entry name" value="KAsynt_C_assoc"/>
    <property type="match status" value="1"/>
</dbReference>
<name>A0A9P8VFH6_9PEZI</name>
<dbReference type="Gene3D" id="3.10.129.110">
    <property type="entry name" value="Polyketide synthase dehydratase"/>
    <property type="match status" value="1"/>
</dbReference>
<dbReference type="PROSITE" id="PS52019">
    <property type="entry name" value="PKS_MFAS_DH"/>
    <property type="match status" value="1"/>
</dbReference>
<comment type="caution">
    <text evidence="12">The sequence shown here is derived from an EMBL/GenBank/DDBJ whole genome shotgun (WGS) entry which is preliminary data.</text>
</comment>
<dbReference type="FunFam" id="3.40.50.720:FF:000209">
    <property type="entry name" value="Polyketide synthase Pks12"/>
    <property type="match status" value="1"/>
</dbReference>
<dbReference type="Gene3D" id="3.40.366.10">
    <property type="entry name" value="Malonyl-Coenzyme A Acyl Carrier Protein, domain 2"/>
    <property type="match status" value="1"/>
</dbReference>
<dbReference type="SUPFAM" id="SSF52151">
    <property type="entry name" value="FabD/lysophospholipase-like"/>
    <property type="match status" value="1"/>
</dbReference>
<dbReference type="InterPro" id="IPR014043">
    <property type="entry name" value="Acyl_transferase_dom"/>
</dbReference>
<dbReference type="PROSITE" id="PS52004">
    <property type="entry name" value="KS3_2"/>
    <property type="match status" value="1"/>
</dbReference>
<dbReference type="GO" id="GO:1901336">
    <property type="term" value="P:lactone biosynthetic process"/>
    <property type="evidence" value="ECO:0007669"/>
    <property type="project" value="UniProtKB-ARBA"/>
</dbReference>
<dbReference type="GO" id="GO:0004315">
    <property type="term" value="F:3-oxoacyl-[acyl-carrier-protein] synthase activity"/>
    <property type="evidence" value="ECO:0007669"/>
    <property type="project" value="InterPro"/>
</dbReference>
<dbReference type="Gene3D" id="3.40.47.10">
    <property type="match status" value="1"/>
</dbReference>
<protein>
    <submittedName>
        <fullName evidence="12">KR domain-containing protein</fullName>
    </submittedName>
</protein>
<feature type="region of interest" description="N-terminal hotdog fold" evidence="8">
    <location>
        <begin position="885"/>
        <end position="1016"/>
    </location>
</feature>
<feature type="domain" description="Ketosynthase family 3 (KS3)" evidence="10">
    <location>
        <begin position="1"/>
        <end position="410"/>
    </location>
</feature>
<evidence type="ECO:0000256" key="3">
    <source>
        <dbReference type="ARBA" id="ARBA00022679"/>
    </source>
</evidence>
<dbReference type="Pfam" id="PF00698">
    <property type="entry name" value="Acyl_transf_1"/>
    <property type="match status" value="1"/>
</dbReference>
<dbReference type="Pfam" id="PF00107">
    <property type="entry name" value="ADH_zinc_N"/>
    <property type="match status" value="1"/>
</dbReference>
<dbReference type="InterPro" id="IPR006162">
    <property type="entry name" value="Ppantetheine_attach_site"/>
</dbReference>
<evidence type="ECO:0000256" key="1">
    <source>
        <dbReference type="ARBA" id="ARBA00022450"/>
    </source>
</evidence>
<feature type="active site" description="Proton acceptor; for dehydratase activity" evidence="8">
    <location>
        <position position="917"/>
    </location>
</feature>
<dbReference type="PANTHER" id="PTHR43775:SF46">
    <property type="entry name" value="FUMIGERMIN SYNTHASE"/>
    <property type="match status" value="1"/>
</dbReference>
<dbReference type="InterPro" id="IPR036736">
    <property type="entry name" value="ACP-like_sf"/>
</dbReference>
<dbReference type="SUPFAM" id="SSF51735">
    <property type="entry name" value="NAD(P)-binding Rossmann-fold domains"/>
    <property type="match status" value="2"/>
</dbReference>
<dbReference type="InterPro" id="IPR016039">
    <property type="entry name" value="Thiolase-like"/>
</dbReference>
<dbReference type="InterPro" id="IPR016036">
    <property type="entry name" value="Malonyl_transacylase_ACP-bd"/>
</dbReference>
<dbReference type="Gene3D" id="1.10.1200.10">
    <property type="entry name" value="ACP-like"/>
    <property type="match status" value="1"/>
</dbReference>
<dbReference type="InterPro" id="IPR029063">
    <property type="entry name" value="SAM-dependent_MTases_sf"/>
</dbReference>
<dbReference type="Pfam" id="PF00109">
    <property type="entry name" value="ketoacyl-synt"/>
    <property type="match status" value="1"/>
</dbReference>
<dbReference type="InterPro" id="IPR020841">
    <property type="entry name" value="PKS_Beta-ketoAc_synthase_dom"/>
</dbReference>
<dbReference type="GO" id="GO:0016491">
    <property type="term" value="F:oxidoreductase activity"/>
    <property type="evidence" value="ECO:0007669"/>
    <property type="project" value="UniProtKB-KW"/>
</dbReference>
<dbReference type="Pfam" id="PF08659">
    <property type="entry name" value="KR"/>
    <property type="match status" value="1"/>
</dbReference>
<evidence type="ECO:0000256" key="2">
    <source>
        <dbReference type="ARBA" id="ARBA00022553"/>
    </source>
</evidence>
<evidence type="ECO:0000256" key="8">
    <source>
        <dbReference type="PROSITE-ProRule" id="PRU01363"/>
    </source>
</evidence>
<feature type="domain" description="Carrier" evidence="9">
    <location>
        <begin position="2372"/>
        <end position="2449"/>
    </location>
</feature>
<dbReference type="InterPro" id="IPR050091">
    <property type="entry name" value="PKS_NRPS_Biosynth_Enz"/>
</dbReference>
<organism evidence="12 13">
    <name type="scientific">Plectosphaerella plurivora</name>
    <dbReference type="NCBI Taxonomy" id="936078"/>
    <lineage>
        <taxon>Eukaryota</taxon>
        <taxon>Fungi</taxon>
        <taxon>Dikarya</taxon>
        <taxon>Ascomycota</taxon>
        <taxon>Pezizomycotina</taxon>
        <taxon>Sordariomycetes</taxon>
        <taxon>Hypocreomycetidae</taxon>
        <taxon>Glomerellales</taxon>
        <taxon>Plectosphaerellaceae</taxon>
        <taxon>Plectosphaerella</taxon>
    </lineage>
</organism>
<dbReference type="CDD" id="cd05195">
    <property type="entry name" value="enoyl_red"/>
    <property type="match status" value="1"/>
</dbReference>
<dbReference type="InterPro" id="IPR013968">
    <property type="entry name" value="PKS_KR"/>
</dbReference>
<dbReference type="InterPro" id="IPR014031">
    <property type="entry name" value="Ketoacyl_synth_C"/>
</dbReference>
<keyword evidence="4" id="KW-0521">NADP</keyword>
<dbReference type="InterPro" id="IPR011032">
    <property type="entry name" value="GroES-like_sf"/>
</dbReference>
<dbReference type="GO" id="GO:0006633">
    <property type="term" value="P:fatty acid biosynthetic process"/>
    <property type="evidence" value="ECO:0007669"/>
    <property type="project" value="InterPro"/>
</dbReference>
<dbReference type="InterPro" id="IPR049551">
    <property type="entry name" value="PKS_DH_C"/>
</dbReference>
<evidence type="ECO:0000256" key="6">
    <source>
        <dbReference type="ARBA" id="ARBA00023268"/>
    </source>
</evidence>
<dbReference type="Pfam" id="PF14765">
    <property type="entry name" value="PS-DH"/>
    <property type="match status" value="1"/>
</dbReference>
<dbReference type="Pfam" id="PF08242">
    <property type="entry name" value="Methyltransf_12"/>
    <property type="match status" value="1"/>
</dbReference>
<dbReference type="PROSITE" id="PS00606">
    <property type="entry name" value="KS3_1"/>
    <property type="match status" value="1"/>
</dbReference>
<dbReference type="PROSITE" id="PS00012">
    <property type="entry name" value="PHOSPHOPANTETHEINE"/>
    <property type="match status" value="1"/>
</dbReference>
<sequence length="2456" mass="267691">MGMRLPGGITDATGFWDLLVNGRDARSPIPASRYNIDGFDDSLGGKGAIKTRHGYFLSQDLAQVDTSFFSMTKNEVEGCDPQQRLLLEVVRECFEDAGEVDYRGKSVGCYVGTFGEDWLQMTSKDVQQSTGYIMTGSSDLMIANRVSYEYDLRGPSFVVKTACSASLVALHEACRSICAGDSKGAIVAGTSLIMGPMTTAAMSAQGILSPEGSCKTFDAKADGFARGEAITAVYLKPLEDAIRDGNPIRSVIRATGTNSDGRSHGIMNPRAEAHEALMRQVYATAGLDPGDTAFVECHGTGTPTGDPIETSAVGSVFGEKGVYIGSVKPNVGHGEGSSGITSLIKCVLALEHKVIPPNIKFDTPNPKIPFQEKKLCVPIRPTPFPTDRAERVSLNSFGIGGSNAHVILESYSGSQAESQTTSCVPETAEGEAPKLVVFSANTQPSLQKQVDLYKDYIRENPSRLSDVAYTRAVRREALTQRAFALARGAEFIEISPSVKTPGKAPGLFMIFSGQGAQWAGMGKEMIQGDAKFRADIEGMDTILQGLKNPPSWTIMDELLKPAEQSRIDRAELSQPLCTALQIALFHHLERIGVKADAVVGHSSGEIGAAYAAGFLTLEYAMALAYYRGLVTTRQTADGSMAAVGLGSQHVAPFLTDGVVVACENSPSSTTISGDGPAVLAVVAAIKEAQPDTFARALKVDMAYHSHHMVSLGREYLDLLTHEDLSYFFKAHAPQAGRPRFISSLTCKLIDHPEAFAPQYWVNNLVSPVRFGTAVRNLLETSSGKPLFLEIGPHAALQGPLRQICAAASTPCDYVSAQTRGDDSTVGLLRAIGRLYQEGVAIDLDALFPGGKVVPGLPRYPWDHSAAYWFESRLSKAWRTRQYPHHCLLGIRDDEAPEREPVWRNMLSAEDVTWLPDHKVRQDIVFPFAGYVALAGEAVRQTTGATEQIPYRLRHVVARTALVLSETKATELVTTLRRFKLTDSDDSAWYDFSVTSHNGTSWVRHCDGQVQACKHALPTSWTPGTQLRSVSTARFYEAMSKQGIVYGPEFQGLSNITSSVSEQLAEADVKDPSDQSRAPFFSMHPAAIDACIQLMLVATAKGLCRELHRLYVPTVIEEIDISPGSSLMHARAQNLTGDLKKAEIECIADGKVTLRIAGLQLAPLEDERAASSGVPDHHAAARLQWLPDFDFVDPVSLIQGPTSESPSRIVQERMTLLCILETASRIQGLTPCNPHFARYRDWIQMEVERTRQGKNTLVEDPGQYVDMSSAQRQKLIEQCLEALVNTEDRPTAVATQRVCQNVDKIFSGESDILSILMQDNILTEMYNIISFRHGDFVRVLAHSRPKLRILEVGAGTGGTTELILRDLVDHGGLPLYSTYTFTDISAGFFLEARKRFEKSANMDYKVFDITKSPFEQGFEGQEKSYDLILAANVVHATPSLKESLSNLSVLLKPDGMLILTELSGDLRASNYIFGNLSGWWLGEGDGRPWEPYISVERWDEELRGAGFAGVDSFRYDRAYPFQASADIIAKPAGHGVICPSLRKSSIGLLCESDQDNTAAAGIKADLEASGWDVTTFRLGDDLPEDQPVISCLDVDMSFFENITQHTFAQFQAFLRALTSKTKVLWLTRPTQLRCRDPRWAPAIGAIRTIRSELAVPFHTLEIEPDEPEYGALVQKVLVKVLSQEDTDTLASDKEFAVDGGIVYLPRCHPISLGGELRTVQAGKPGFLETLGWREEFRASSVGDGQVEIEARAVGLNFRDVLLASGMMAPAPSQSGVTLGLEASGIVSRVGPAVAGLEPGDRVMFLAGDGCLGTHTVVAAPLVTKIPESLSFESAATIPLCFATVLRALLDVGRLEKGQTVLVHSACGGIGLAAIQVCRMVGAEIYATVGSKEKVEFLVSRCGIPRDHIFHSRRSFVSDVLRQTRGRGVDLVLNSLAGELLHESWKCVAEFGVMVELGKRDLSGHGRLDMNPFLANRSYAGVDIFQLIVERPDIAGELSRRFIQFYDAGRLQPIDPVTSFESSALENAFRNLQRGDHIGKIAIAVTDNVLRDTTPAAPPAWRIEFDAEATYLLVGGVGGLGKPIAIWLAERGVKNITFLSRSAGKSKESKKLFREVEGMGCSVTAVAGSVDEAKDVERAIAASSSTIKGVFQLAMVLKDAPMIDMQWSQWTDVLRPKVQGTWNLHKAFLGHKLDFFWLASSLVTMVDQPGQGNYDAAQTFLEAFCQFRHSLGLPASVLNICPVEDVGYVAENAHAQRNVQGHSQYVLRERDFLQYLELQLLDQEPAGPSPDASASPAPWTNHAQVLMGLKSEQHLEDPSNRVSWRYDRRMGHYHNVRPDDGAQRRAENSAVKTFLARVAASPGPEAEALLSDEANVEFLAREIGQRVGEFLLRPDDPVDVGSTLAQIGLDSLVAVELRRWLKGSFGLSVSVLEMMGTGSLKEFGGLVAEKLKAKVLRA</sequence>
<accession>A0A9P8VFH6</accession>
<dbReference type="Pfam" id="PF02801">
    <property type="entry name" value="Ketoacyl-synt_C"/>
    <property type="match status" value="1"/>
</dbReference>
<dbReference type="InterPro" id="IPR020807">
    <property type="entry name" value="PKS_DH"/>
</dbReference>
<dbReference type="Gene3D" id="3.90.180.10">
    <property type="entry name" value="Medium-chain alcohol dehydrogenases, catalytic domain"/>
    <property type="match status" value="1"/>
</dbReference>
<dbReference type="InterPro" id="IPR042104">
    <property type="entry name" value="PKS_dehydratase_sf"/>
</dbReference>
<feature type="active site" description="Proton donor; for dehydratase activity" evidence="8">
    <location>
        <position position="1088"/>
    </location>
</feature>
<keyword evidence="6" id="KW-0511">Multifunctional enzyme</keyword>
<dbReference type="EMBL" id="JAGSXJ010000007">
    <property type="protein sequence ID" value="KAH6689849.1"/>
    <property type="molecule type" value="Genomic_DNA"/>
</dbReference>
<evidence type="ECO:0000256" key="7">
    <source>
        <dbReference type="ARBA" id="ARBA00023315"/>
    </source>
</evidence>
<keyword evidence="3" id="KW-0808">Transferase</keyword>
<dbReference type="InterPro" id="IPR009081">
    <property type="entry name" value="PP-bd_ACP"/>
</dbReference>
<keyword evidence="7" id="KW-0012">Acyltransferase</keyword>
<dbReference type="InterPro" id="IPR020843">
    <property type="entry name" value="ER"/>
</dbReference>
<dbReference type="Gene3D" id="3.40.50.150">
    <property type="entry name" value="Vaccinia Virus protein VP39"/>
    <property type="match status" value="1"/>
</dbReference>
<dbReference type="Gene3D" id="3.40.50.720">
    <property type="entry name" value="NAD(P)-binding Rossmann-like Domain"/>
    <property type="match status" value="3"/>
</dbReference>
<dbReference type="InterPro" id="IPR013154">
    <property type="entry name" value="ADH-like_N"/>
</dbReference>
<dbReference type="Gene3D" id="3.30.70.3290">
    <property type="match status" value="1"/>
</dbReference>
<dbReference type="SMART" id="SM00829">
    <property type="entry name" value="PKS_ER"/>
    <property type="match status" value="1"/>
</dbReference>
<dbReference type="SUPFAM" id="SSF50129">
    <property type="entry name" value="GroES-like"/>
    <property type="match status" value="1"/>
</dbReference>
<dbReference type="SMART" id="SM00825">
    <property type="entry name" value="PKS_KS"/>
    <property type="match status" value="1"/>
</dbReference>
<dbReference type="InterPro" id="IPR057326">
    <property type="entry name" value="KR_dom"/>
</dbReference>
<dbReference type="SMART" id="SM00827">
    <property type="entry name" value="PKS_AT"/>
    <property type="match status" value="1"/>
</dbReference>
<dbReference type="SUPFAM" id="SSF47336">
    <property type="entry name" value="ACP-like"/>
    <property type="match status" value="1"/>
</dbReference>
<evidence type="ECO:0000259" key="10">
    <source>
        <dbReference type="PROSITE" id="PS52004"/>
    </source>
</evidence>
<dbReference type="Proteomes" id="UP000770015">
    <property type="component" value="Unassembled WGS sequence"/>
</dbReference>
<dbReference type="InterPro" id="IPR018201">
    <property type="entry name" value="Ketoacyl_synth_AS"/>
</dbReference>
<evidence type="ECO:0000256" key="5">
    <source>
        <dbReference type="ARBA" id="ARBA00023002"/>
    </source>
</evidence>
<evidence type="ECO:0000313" key="12">
    <source>
        <dbReference type="EMBL" id="KAH6689849.1"/>
    </source>
</evidence>
<dbReference type="PANTHER" id="PTHR43775">
    <property type="entry name" value="FATTY ACID SYNTHASE"/>
    <property type="match status" value="1"/>
</dbReference>
<keyword evidence="5" id="KW-0560">Oxidoreductase</keyword>
<dbReference type="SUPFAM" id="SSF53901">
    <property type="entry name" value="Thiolase-like"/>
    <property type="match status" value="1"/>
</dbReference>
<dbReference type="PROSITE" id="PS50075">
    <property type="entry name" value="CARRIER"/>
    <property type="match status" value="1"/>
</dbReference>
<dbReference type="GO" id="GO:0004312">
    <property type="term" value="F:fatty acid synthase activity"/>
    <property type="evidence" value="ECO:0007669"/>
    <property type="project" value="TreeGrafter"/>
</dbReference>
<dbReference type="InterPro" id="IPR020806">
    <property type="entry name" value="PKS_PP-bd"/>
</dbReference>
<dbReference type="CDD" id="cd02440">
    <property type="entry name" value="AdoMet_MTases"/>
    <property type="match status" value="1"/>
</dbReference>
<dbReference type="Pfam" id="PF00550">
    <property type="entry name" value="PP-binding"/>
    <property type="match status" value="1"/>
</dbReference>
<dbReference type="SMART" id="SM00826">
    <property type="entry name" value="PKS_DH"/>
    <property type="match status" value="1"/>
</dbReference>
<gene>
    <name evidence="12" type="ORF">F5X68DRAFT_268154</name>
</gene>
<dbReference type="SMART" id="SM00822">
    <property type="entry name" value="PKS_KR"/>
    <property type="match status" value="1"/>
</dbReference>
<evidence type="ECO:0000259" key="11">
    <source>
        <dbReference type="PROSITE" id="PS52019"/>
    </source>
</evidence>
<evidence type="ECO:0000259" key="9">
    <source>
        <dbReference type="PROSITE" id="PS50075"/>
    </source>
</evidence>
<evidence type="ECO:0000256" key="4">
    <source>
        <dbReference type="ARBA" id="ARBA00022857"/>
    </source>
</evidence>
<dbReference type="InterPro" id="IPR001227">
    <property type="entry name" value="Ac_transferase_dom_sf"/>
</dbReference>